<reference evidence="1 2" key="1">
    <citation type="journal article" date="2018" name="IMA Fungus">
        <title>IMA Genome-F 9: Draft genome sequence of Annulohypoxylon stygium, Aspergillus mulundensis, Berkeleyomyces basicola (syn. Thielaviopsis basicola), Ceratocystis smalleyi, two Cercospora beticola strains, Coleophoma cylindrospora, Fusarium fracticaudum, Phialophora cf. hyalina, and Morchella septimelata.</title>
        <authorList>
            <person name="Wingfield B.D."/>
            <person name="Bills G.F."/>
            <person name="Dong Y."/>
            <person name="Huang W."/>
            <person name="Nel W.J."/>
            <person name="Swalarsk-Parry B.S."/>
            <person name="Vaghefi N."/>
            <person name="Wilken P.M."/>
            <person name="An Z."/>
            <person name="de Beer Z.W."/>
            <person name="De Vos L."/>
            <person name="Chen L."/>
            <person name="Duong T.A."/>
            <person name="Gao Y."/>
            <person name="Hammerbacher A."/>
            <person name="Kikkert J.R."/>
            <person name="Li Y."/>
            <person name="Li H."/>
            <person name="Li K."/>
            <person name="Li Q."/>
            <person name="Liu X."/>
            <person name="Ma X."/>
            <person name="Naidoo K."/>
            <person name="Pethybridge S.J."/>
            <person name="Sun J."/>
            <person name="Steenkamp E.T."/>
            <person name="van der Nest M.A."/>
            <person name="van Wyk S."/>
            <person name="Wingfield M.J."/>
            <person name="Xiong C."/>
            <person name="Yue Q."/>
            <person name="Zhang X."/>
        </authorList>
    </citation>
    <scope>NUCLEOTIDE SEQUENCE [LARGE SCALE GENOMIC DNA]</scope>
    <source>
        <strain evidence="1 2">DSM 5745</strain>
    </source>
</reference>
<dbReference type="Proteomes" id="UP000256690">
    <property type="component" value="Unassembled WGS sequence"/>
</dbReference>
<dbReference type="OrthoDB" id="4442261at2759"/>
<name>A0A3D8QVP6_9EURO</name>
<dbReference type="RefSeq" id="XP_026599833.1">
    <property type="nucleotide sequence ID" value="XM_026751485.1"/>
</dbReference>
<keyword evidence="2" id="KW-1185">Reference proteome</keyword>
<dbReference type="GeneID" id="38119839"/>
<organism evidence="1 2">
    <name type="scientific">Aspergillus mulundensis</name>
    <dbReference type="NCBI Taxonomy" id="1810919"/>
    <lineage>
        <taxon>Eukaryota</taxon>
        <taxon>Fungi</taxon>
        <taxon>Dikarya</taxon>
        <taxon>Ascomycota</taxon>
        <taxon>Pezizomycotina</taxon>
        <taxon>Eurotiomycetes</taxon>
        <taxon>Eurotiomycetidae</taxon>
        <taxon>Eurotiales</taxon>
        <taxon>Aspergillaceae</taxon>
        <taxon>Aspergillus</taxon>
        <taxon>Aspergillus subgen. Nidulantes</taxon>
    </lineage>
</organism>
<dbReference type="EMBL" id="PVWQ01000013">
    <property type="protein sequence ID" value="RDW65730.1"/>
    <property type="molecule type" value="Genomic_DNA"/>
</dbReference>
<comment type="caution">
    <text evidence="1">The sequence shown here is derived from an EMBL/GenBank/DDBJ whole genome shotgun (WGS) entry which is preliminary data.</text>
</comment>
<sequence length="129" mass="14421">MLSNNIRLPPASEGGSGPWVGDHGVRILNPATFTEAIMMLWIRERAVQEYDLASMWAFFLQALCDYPGGSGVQKNVRPKFKDAWDRHNGRGEDPDENVWDALIEMRDRLACAGELGPLVDPTTWQPPAL</sequence>
<accession>A0A3D8QVP6</accession>
<protein>
    <submittedName>
        <fullName evidence="1">Uncharacterized protein</fullName>
    </submittedName>
</protein>
<gene>
    <name evidence="1" type="ORF">DSM5745_09469</name>
</gene>
<proteinExistence type="predicted"/>
<evidence type="ECO:0000313" key="1">
    <source>
        <dbReference type="EMBL" id="RDW65730.1"/>
    </source>
</evidence>
<dbReference type="AlphaFoldDB" id="A0A3D8QVP6"/>
<evidence type="ECO:0000313" key="2">
    <source>
        <dbReference type="Proteomes" id="UP000256690"/>
    </source>
</evidence>